<gene>
    <name evidence="1" type="ORF">Pgy4_40622</name>
</gene>
<feature type="non-terminal residue" evidence="1">
    <location>
        <position position="37"/>
    </location>
</feature>
<sequence length="37" mass="4381">IVPMLRVGTQFVTLRVTQLFCDIKWIGVRLRFSFPRS</sequence>
<protein>
    <submittedName>
        <fullName evidence="1">Uncharacterized protein</fullName>
    </submittedName>
</protein>
<evidence type="ECO:0000313" key="2">
    <source>
        <dbReference type="Proteomes" id="UP000005466"/>
    </source>
</evidence>
<accession>F3CJ50</accession>
<name>F3CJ50_PSESG</name>
<dbReference type="EMBL" id="ADWY01003858">
    <property type="protein sequence ID" value="EGH19292.1"/>
    <property type="molecule type" value="Genomic_DNA"/>
</dbReference>
<proteinExistence type="predicted"/>
<comment type="caution">
    <text evidence="1">The sequence shown here is derived from an EMBL/GenBank/DDBJ whole genome shotgun (WGS) entry which is preliminary data.</text>
</comment>
<organism evidence="1 2">
    <name type="scientific">Pseudomonas savastanoi pv. glycinea str. race 4</name>
    <dbReference type="NCBI Taxonomy" id="875330"/>
    <lineage>
        <taxon>Bacteria</taxon>
        <taxon>Pseudomonadati</taxon>
        <taxon>Pseudomonadota</taxon>
        <taxon>Gammaproteobacteria</taxon>
        <taxon>Pseudomonadales</taxon>
        <taxon>Pseudomonadaceae</taxon>
        <taxon>Pseudomonas</taxon>
    </lineage>
</organism>
<feature type="non-terminal residue" evidence="1">
    <location>
        <position position="1"/>
    </location>
</feature>
<dbReference type="AlphaFoldDB" id="F3CJ50"/>
<reference evidence="1 2" key="1">
    <citation type="journal article" date="2011" name="PLoS Pathog.">
        <title>Dynamic evolution of pathogenicity revealed by sequencing and comparative genomics of 19 Pseudomonas syringae isolates.</title>
        <authorList>
            <person name="Baltrus D.A."/>
            <person name="Nishimura M.T."/>
            <person name="Romanchuk A."/>
            <person name="Chang J.H."/>
            <person name="Mukhtar M.S."/>
            <person name="Cherkis K."/>
            <person name="Roach J."/>
            <person name="Grant S.R."/>
            <person name="Jones C.D."/>
            <person name="Dangl J.L."/>
        </authorList>
    </citation>
    <scope>NUCLEOTIDE SEQUENCE [LARGE SCALE GENOMIC DNA]</scope>
    <source>
        <strain evidence="2">race 4</strain>
    </source>
</reference>
<evidence type="ECO:0000313" key="1">
    <source>
        <dbReference type="EMBL" id="EGH19292.1"/>
    </source>
</evidence>
<dbReference type="Proteomes" id="UP000005466">
    <property type="component" value="Unassembled WGS sequence"/>
</dbReference>